<dbReference type="InterPro" id="IPR046348">
    <property type="entry name" value="SIS_dom_sf"/>
</dbReference>
<dbReference type="InterPro" id="IPR029055">
    <property type="entry name" value="Ntn_hydrolases_N"/>
</dbReference>
<dbReference type="EMBL" id="VUOB01000028">
    <property type="protein sequence ID" value="KAA2261417.1"/>
    <property type="molecule type" value="Genomic_DNA"/>
</dbReference>
<dbReference type="InterPro" id="IPR035490">
    <property type="entry name" value="GlmS/FrlB_SIS"/>
</dbReference>
<name>A0A5B2XCP7_9PSEU</name>
<dbReference type="NCBIfam" id="TIGR01135">
    <property type="entry name" value="glmS"/>
    <property type="match status" value="1"/>
</dbReference>
<dbReference type="InterPro" id="IPR005855">
    <property type="entry name" value="GFAT"/>
</dbReference>
<protein>
    <recommendedName>
        <fullName evidence="4">Glutamine--fructose-6-phosphate aminotransferase [isomerizing]</fullName>
        <ecNumber evidence="3">2.6.1.16</ecNumber>
    </recommendedName>
</protein>
<dbReference type="CDD" id="cd05009">
    <property type="entry name" value="SIS_GlmS_GlmD_2"/>
    <property type="match status" value="1"/>
</dbReference>
<feature type="domain" description="Glutamine amidotransferase type-2" evidence="10">
    <location>
        <begin position="2"/>
        <end position="216"/>
    </location>
</feature>
<feature type="domain" description="SIS" evidence="11">
    <location>
        <begin position="456"/>
        <end position="595"/>
    </location>
</feature>
<comment type="subcellular location">
    <subcellularLocation>
        <location evidence="2">Cytoplasm</location>
    </subcellularLocation>
</comment>
<dbReference type="GO" id="GO:0004360">
    <property type="term" value="F:glutamine-fructose-6-phosphate transaminase (isomerizing) activity"/>
    <property type="evidence" value="ECO:0007669"/>
    <property type="project" value="UniProtKB-EC"/>
</dbReference>
<dbReference type="GO" id="GO:0006487">
    <property type="term" value="P:protein N-linked glycosylation"/>
    <property type="evidence" value="ECO:0007669"/>
    <property type="project" value="TreeGrafter"/>
</dbReference>
<dbReference type="OrthoDB" id="9761808at2"/>
<evidence type="ECO:0000256" key="7">
    <source>
        <dbReference type="ARBA" id="ARBA00022679"/>
    </source>
</evidence>
<dbReference type="PANTHER" id="PTHR10937:SF0">
    <property type="entry name" value="GLUTAMINE--FRUCTOSE-6-PHOSPHATE TRANSAMINASE (ISOMERIZING)"/>
    <property type="match status" value="1"/>
</dbReference>
<keyword evidence="7 12" id="KW-0808">Transferase</keyword>
<evidence type="ECO:0000256" key="9">
    <source>
        <dbReference type="ARBA" id="ARBA00022962"/>
    </source>
</evidence>
<organism evidence="12 13">
    <name type="scientific">Solihabitans fulvus</name>
    <dbReference type="NCBI Taxonomy" id="1892852"/>
    <lineage>
        <taxon>Bacteria</taxon>
        <taxon>Bacillati</taxon>
        <taxon>Actinomycetota</taxon>
        <taxon>Actinomycetes</taxon>
        <taxon>Pseudonocardiales</taxon>
        <taxon>Pseudonocardiaceae</taxon>
        <taxon>Solihabitans</taxon>
    </lineage>
</organism>
<evidence type="ECO:0000259" key="11">
    <source>
        <dbReference type="PROSITE" id="PS51464"/>
    </source>
</evidence>
<gene>
    <name evidence="12" type="primary">glmS</name>
    <name evidence="12" type="ORF">F0L68_16640</name>
</gene>
<dbReference type="PROSITE" id="PS51278">
    <property type="entry name" value="GATASE_TYPE_2"/>
    <property type="match status" value="1"/>
</dbReference>
<dbReference type="SUPFAM" id="SSF56235">
    <property type="entry name" value="N-terminal nucleophile aminohydrolases (Ntn hydrolases)"/>
    <property type="match status" value="1"/>
</dbReference>
<dbReference type="FunFam" id="3.40.50.10490:FF:000001">
    <property type="entry name" value="Glutamine--fructose-6-phosphate aminotransferase [isomerizing]"/>
    <property type="match status" value="1"/>
</dbReference>
<comment type="catalytic activity">
    <reaction evidence="1">
        <text>D-fructose 6-phosphate + L-glutamine = D-glucosamine 6-phosphate + L-glutamate</text>
        <dbReference type="Rhea" id="RHEA:13237"/>
        <dbReference type="ChEBI" id="CHEBI:29985"/>
        <dbReference type="ChEBI" id="CHEBI:58359"/>
        <dbReference type="ChEBI" id="CHEBI:58725"/>
        <dbReference type="ChEBI" id="CHEBI:61527"/>
        <dbReference type="EC" id="2.6.1.16"/>
    </reaction>
</comment>
<proteinExistence type="predicted"/>
<dbReference type="Pfam" id="PF13522">
    <property type="entry name" value="GATase_6"/>
    <property type="match status" value="1"/>
</dbReference>
<dbReference type="RefSeq" id="WP_149850495.1">
    <property type="nucleotide sequence ID" value="NZ_VUOB01000028.1"/>
</dbReference>
<dbReference type="GO" id="GO:0005829">
    <property type="term" value="C:cytosol"/>
    <property type="evidence" value="ECO:0007669"/>
    <property type="project" value="TreeGrafter"/>
</dbReference>
<dbReference type="AlphaFoldDB" id="A0A5B2XCP7"/>
<keyword evidence="13" id="KW-1185">Reference proteome</keyword>
<dbReference type="FunFam" id="3.60.20.10:FF:000006">
    <property type="entry name" value="Glutamine--fructose-6-phosphate aminotransferase [isomerizing]"/>
    <property type="match status" value="1"/>
</dbReference>
<evidence type="ECO:0000256" key="3">
    <source>
        <dbReference type="ARBA" id="ARBA00012916"/>
    </source>
</evidence>
<evidence type="ECO:0000256" key="6">
    <source>
        <dbReference type="ARBA" id="ARBA00022576"/>
    </source>
</evidence>
<evidence type="ECO:0000256" key="1">
    <source>
        <dbReference type="ARBA" id="ARBA00001031"/>
    </source>
</evidence>
<evidence type="ECO:0000259" key="10">
    <source>
        <dbReference type="PROSITE" id="PS51278"/>
    </source>
</evidence>
<dbReference type="Gene3D" id="3.60.20.10">
    <property type="entry name" value="Glutamine Phosphoribosylpyrophosphate, subunit 1, domain 1"/>
    <property type="match status" value="1"/>
</dbReference>
<dbReference type="NCBIfam" id="NF001484">
    <property type="entry name" value="PRK00331.1"/>
    <property type="match status" value="1"/>
</dbReference>
<dbReference type="PANTHER" id="PTHR10937">
    <property type="entry name" value="GLUCOSAMINE--FRUCTOSE-6-PHOSPHATE AMINOTRANSFERASE, ISOMERIZING"/>
    <property type="match status" value="1"/>
</dbReference>
<dbReference type="InterPro" id="IPR017932">
    <property type="entry name" value="GATase_2_dom"/>
</dbReference>
<evidence type="ECO:0000256" key="8">
    <source>
        <dbReference type="ARBA" id="ARBA00022737"/>
    </source>
</evidence>
<accession>A0A5B2XCP7</accession>
<reference evidence="12 13" key="1">
    <citation type="submission" date="2019-09" db="EMBL/GenBank/DDBJ databases">
        <title>Goodfellowia gen. nov., a new genus of the Pseudonocardineae related to Actinoalloteichus, containing Goodfellowia coeruleoviolacea gen. nov., comb. nov. gen. nov., comb. nov.</title>
        <authorList>
            <person name="Labeda D."/>
        </authorList>
    </citation>
    <scope>NUCLEOTIDE SEQUENCE [LARGE SCALE GENOMIC DNA]</scope>
    <source>
        <strain evidence="12 13">AN110305</strain>
    </source>
</reference>
<feature type="domain" description="SIS" evidence="11">
    <location>
        <begin position="285"/>
        <end position="424"/>
    </location>
</feature>
<evidence type="ECO:0000256" key="5">
    <source>
        <dbReference type="ARBA" id="ARBA00022490"/>
    </source>
</evidence>
<dbReference type="SUPFAM" id="SSF53697">
    <property type="entry name" value="SIS domain"/>
    <property type="match status" value="1"/>
</dbReference>
<evidence type="ECO:0000256" key="2">
    <source>
        <dbReference type="ARBA" id="ARBA00004496"/>
    </source>
</evidence>
<evidence type="ECO:0000313" key="13">
    <source>
        <dbReference type="Proteomes" id="UP000323454"/>
    </source>
</evidence>
<evidence type="ECO:0000313" key="12">
    <source>
        <dbReference type="EMBL" id="KAA2261417.1"/>
    </source>
</evidence>
<sequence>MCGIVGYVGARDSVPLLVEGLHRLEYRGYDSAGIAVLDDAGLQVVKTAGRVADLRRIMPAGLAATSGIAHTRWATHGEPSDRNAHPHLDEKRRIAVVHNGVLENFDQLRAQLTDDGVRLSSDTDSEVLAHLIARAEAPTLEDAVRAALRQVEGTYGIIVLDADRPGELVAARRGSPIVLGVGDREMLVASDIAALVRFTQQVIYLDDDELATVTADGYRTSTLDAQTTTKSPTAIDVPSAEYELGEHPDFMYKEMLDQRDAVDRCLRGRLDRRFMSARLDGIGLSPREYQQIRRVKLLGCGSAYYAAQVGAGMIEELARIPADAEPASEFRYRNPVVDPDTLYVAISQSGETLDTLGAVHELKRKGGRVIGLVNVVSSSIARECGSGIFLHAGSEVSVAATKSFTNMGVTLALLALELGRVRDLSITQGRRLVEGLDALPALVGEILGAEQRIAAVAARYANVANMFFIGRVRGWPVAREGAQKLKEISYVHAEAYQASELKHGPLALINPQMPTVAIVPDDELLAKNISTIEEIKARGGPVIAVTDADLPAGLATDVIQVPRAHPDLAPITLSLPLQLFAYHLAKSLGRDIDRPRNLAKSVTVE</sequence>
<keyword evidence="5" id="KW-0963">Cytoplasm</keyword>
<evidence type="ECO:0000256" key="4">
    <source>
        <dbReference type="ARBA" id="ARBA00016090"/>
    </source>
</evidence>
<dbReference type="Gene3D" id="3.40.50.10490">
    <property type="entry name" value="Glucose-6-phosphate isomerase like protein, domain 1"/>
    <property type="match status" value="2"/>
</dbReference>
<dbReference type="GO" id="GO:0006047">
    <property type="term" value="P:UDP-N-acetylglucosamine metabolic process"/>
    <property type="evidence" value="ECO:0007669"/>
    <property type="project" value="TreeGrafter"/>
</dbReference>
<dbReference type="GO" id="GO:0097367">
    <property type="term" value="F:carbohydrate derivative binding"/>
    <property type="evidence" value="ECO:0007669"/>
    <property type="project" value="InterPro"/>
</dbReference>
<keyword evidence="9" id="KW-0315">Glutamine amidotransferase</keyword>
<dbReference type="CDD" id="cd05008">
    <property type="entry name" value="SIS_GlmS_GlmD_1"/>
    <property type="match status" value="1"/>
</dbReference>
<dbReference type="InterPro" id="IPR047084">
    <property type="entry name" value="GFAT_N"/>
</dbReference>
<comment type="caution">
    <text evidence="12">The sequence shown here is derived from an EMBL/GenBank/DDBJ whole genome shotgun (WGS) entry which is preliminary data.</text>
</comment>
<reference evidence="12 13" key="2">
    <citation type="submission" date="2019-09" db="EMBL/GenBank/DDBJ databases">
        <authorList>
            <person name="Jin C."/>
        </authorList>
    </citation>
    <scope>NUCLEOTIDE SEQUENCE [LARGE SCALE GENOMIC DNA]</scope>
    <source>
        <strain evidence="12 13">AN110305</strain>
    </source>
</reference>
<dbReference type="Proteomes" id="UP000323454">
    <property type="component" value="Unassembled WGS sequence"/>
</dbReference>
<dbReference type="GO" id="GO:0006002">
    <property type="term" value="P:fructose 6-phosphate metabolic process"/>
    <property type="evidence" value="ECO:0007669"/>
    <property type="project" value="TreeGrafter"/>
</dbReference>
<keyword evidence="8" id="KW-0677">Repeat</keyword>
<dbReference type="InterPro" id="IPR001347">
    <property type="entry name" value="SIS_dom"/>
</dbReference>
<dbReference type="InterPro" id="IPR035466">
    <property type="entry name" value="GlmS/AgaS_SIS"/>
</dbReference>
<dbReference type="PROSITE" id="PS51464">
    <property type="entry name" value="SIS"/>
    <property type="match status" value="2"/>
</dbReference>
<dbReference type="CDD" id="cd00714">
    <property type="entry name" value="GFAT"/>
    <property type="match status" value="1"/>
</dbReference>
<keyword evidence="6 12" id="KW-0032">Aminotransferase</keyword>
<dbReference type="Pfam" id="PF01380">
    <property type="entry name" value="SIS"/>
    <property type="match status" value="2"/>
</dbReference>
<dbReference type="EC" id="2.6.1.16" evidence="3"/>